<organism evidence="1 2">
    <name type="scientific">Rodentibacter rarus</name>
    <dbReference type="NCBI Taxonomy" id="1908260"/>
    <lineage>
        <taxon>Bacteria</taxon>
        <taxon>Pseudomonadati</taxon>
        <taxon>Pseudomonadota</taxon>
        <taxon>Gammaproteobacteria</taxon>
        <taxon>Pasteurellales</taxon>
        <taxon>Pasteurellaceae</taxon>
        <taxon>Rodentibacter</taxon>
    </lineage>
</organism>
<dbReference type="EMBL" id="MLHJ01000148">
    <property type="protein sequence ID" value="OOF38521.1"/>
    <property type="molecule type" value="Genomic_DNA"/>
</dbReference>
<proteinExistence type="predicted"/>
<sequence>MNIELNKIDKQLELVNPKGDVLLGICTKIVLYFDKGYTTEKRQAILTMFDEYRSMLKEQITFTQDRQYDWIDLRHQSAPEVKDWLLSLPSDWQWEFLYKGGNREYDASSVNFSLLGKADWEEEKGRLSQVLIHFPLTFFVNYHESIQDVLVRWLGYLQPLHGYAGIGTCRHLEEDLAYRDAEYSVAQKYPGLEITHEIHEILKLRRDTIKGISWQTILSRELLDKVGGVQVLSSIKGLSVWQAKDVYLIQASDTPMLSDLPESYYQLAEALKPLYSQERWAAQERGPFEEKRAPFNALEYKKWRERFFRKNEETNE</sequence>
<protein>
    <recommendedName>
        <fullName evidence="3">DUF3396 domain-containing protein</fullName>
    </recommendedName>
</protein>
<dbReference type="InterPro" id="IPR021815">
    <property type="entry name" value="TsiV"/>
</dbReference>
<dbReference type="OrthoDB" id="8986326at2"/>
<dbReference type="AlphaFoldDB" id="A0A1V3IDC6"/>
<dbReference type="Proteomes" id="UP000189433">
    <property type="component" value="Unassembled WGS sequence"/>
</dbReference>
<dbReference type="Pfam" id="PF11876">
    <property type="entry name" value="TsiV"/>
    <property type="match status" value="1"/>
</dbReference>
<evidence type="ECO:0008006" key="3">
    <source>
        <dbReference type="Google" id="ProtNLM"/>
    </source>
</evidence>
<name>A0A1V3IDC6_9PAST</name>
<reference evidence="1 2" key="1">
    <citation type="submission" date="2016-10" db="EMBL/GenBank/DDBJ databases">
        <title>Rodentibacter gen. nov. and new species.</title>
        <authorList>
            <person name="Christensen H."/>
        </authorList>
    </citation>
    <scope>NUCLEOTIDE SEQUENCE [LARGE SCALE GENOMIC DNA]</scope>
    <source>
        <strain evidence="1 2">CCUG17206</strain>
    </source>
</reference>
<evidence type="ECO:0000313" key="2">
    <source>
        <dbReference type="Proteomes" id="UP000189433"/>
    </source>
</evidence>
<comment type="caution">
    <text evidence="1">The sequence shown here is derived from an EMBL/GenBank/DDBJ whole genome shotgun (WGS) entry which is preliminary data.</text>
</comment>
<evidence type="ECO:0000313" key="1">
    <source>
        <dbReference type="EMBL" id="OOF38521.1"/>
    </source>
</evidence>
<dbReference type="RefSeq" id="WP_077418371.1">
    <property type="nucleotide sequence ID" value="NZ_MLHI01000147.1"/>
</dbReference>
<accession>A0A1V3IDC6</accession>
<keyword evidence="2" id="KW-1185">Reference proteome</keyword>
<dbReference type="STRING" id="1908260.BKK50_11590"/>
<gene>
    <name evidence="1" type="ORF">BKK50_11590</name>
</gene>